<dbReference type="InterPro" id="IPR011042">
    <property type="entry name" value="6-blade_b-propeller_TolB-like"/>
</dbReference>
<dbReference type="EMBL" id="JBGBPQ010000017">
    <property type="protein sequence ID" value="KAL1507984.1"/>
    <property type="molecule type" value="Genomic_DNA"/>
</dbReference>
<dbReference type="GO" id="GO:0043161">
    <property type="term" value="P:proteasome-mediated ubiquitin-dependent protein catabolic process"/>
    <property type="evidence" value="ECO:0007669"/>
    <property type="project" value="TreeGrafter"/>
</dbReference>
<evidence type="ECO:0000313" key="2">
    <source>
        <dbReference type="Proteomes" id="UP001515480"/>
    </source>
</evidence>
<dbReference type="Proteomes" id="UP001515480">
    <property type="component" value="Unassembled WGS sequence"/>
</dbReference>
<name>A0AB34IXD9_PRYPA</name>
<accession>A0AB34IXD9</accession>
<sequence length="253" mass="27360">MLRPVLCLQQLSLDDDDHAQLQAPSHAVFMANGNLVVSETSQLRIFRETGKLLRAVDISFDGPFGIAVGENALCVADCRKNRLVALELDPQSEITRQKFSIKLQSPIAVVLHRDRAFVTEQVNHTVAICNLKTGTLERRFGGEGSGGGELWCPYGIAAYDSTLYVADSWNHRIARFSLRGEWLGAWGEAGGAPGRFRSPYGVGVAAGVLVVSEAGNKRLQLLALADGSPLWHGSPHSMHGPCGSLRMLSAEGR</sequence>
<reference evidence="1 2" key="1">
    <citation type="journal article" date="2024" name="Science">
        <title>Giant polyketide synthase enzymes in the biosynthesis of giant marine polyether toxins.</title>
        <authorList>
            <person name="Fallon T.R."/>
            <person name="Shende V.V."/>
            <person name="Wierzbicki I.H."/>
            <person name="Pendleton A.L."/>
            <person name="Watervoot N.F."/>
            <person name="Auber R.P."/>
            <person name="Gonzalez D.J."/>
            <person name="Wisecaver J.H."/>
            <person name="Moore B.S."/>
        </authorList>
    </citation>
    <scope>NUCLEOTIDE SEQUENCE [LARGE SCALE GENOMIC DNA]</scope>
    <source>
        <strain evidence="1 2">12B1</strain>
    </source>
</reference>
<gene>
    <name evidence="1" type="ORF">AB1Y20_007586</name>
</gene>
<dbReference type="InterPro" id="IPR050952">
    <property type="entry name" value="TRIM-NHL_E3_ligases"/>
</dbReference>
<dbReference type="Gene3D" id="2.120.10.30">
    <property type="entry name" value="TolB, C-terminal domain"/>
    <property type="match status" value="2"/>
</dbReference>
<dbReference type="PANTHER" id="PTHR24104">
    <property type="entry name" value="E3 UBIQUITIN-PROTEIN LIGASE NHLRC1-RELATED"/>
    <property type="match status" value="1"/>
</dbReference>
<dbReference type="GO" id="GO:0061630">
    <property type="term" value="F:ubiquitin protein ligase activity"/>
    <property type="evidence" value="ECO:0007669"/>
    <property type="project" value="TreeGrafter"/>
</dbReference>
<dbReference type="GO" id="GO:0008270">
    <property type="term" value="F:zinc ion binding"/>
    <property type="evidence" value="ECO:0007669"/>
    <property type="project" value="UniProtKB-KW"/>
</dbReference>
<dbReference type="SUPFAM" id="SSF63829">
    <property type="entry name" value="Calcium-dependent phosphotriesterase"/>
    <property type="match status" value="1"/>
</dbReference>
<dbReference type="AlphaFoldDB" id="A0AB34IXD9"/>
<protein>
    <recommendedName>
        <fullName evidence="3">Peptidylamidoglycolate lyase</fullName>
    </recommendedName>
</protein>
<dbReference type="GO" id="GO:0000209">
    <property type="term" value="P:protein polyubiquitination"/>
    <property type="evidence" value="ECO:0007669"/>
    <property type="project" value="TreeGrafter"/>
</dbReference>
<comment type="caution">
    <text evidence="1">The sequence shown here is derived from an EMBL/GenBank/DDBJ whole genome shotgun (WGS) entry which is preliminary data.</text>
</comment>
<keyword evidence="2" id="KW-1185">Reference proteome</keyword>
<evidence type="ECO:0008006" key="3">
    <source>
        <dbReference type="Google" id="ProtNLM"/>
    </source>
</evidence>
<dbReference type="PANTHER" id="PTHR24104:SF25">
    <property type="entry name" value="PROTEIN LIN-41"/>
    <property type="match status" value="1"/>
</dbReference>
<evidence type="ECO:0000313" key="1">
    <source>
        <dbReference type="EMBL" id="KAL1507984.1"/>
    </source>
</evidence>
<proteinExistence type="predicted"/>
<organism evidence="1 2">
    <name type="scientific">Prymnesium parvum</name>
    <name type="common">Toxic golden alga</name>
    <dbReference type="NCBI Taxonomy" id="97485"/>
    <lineage>
        <taxon>Eukaryota</taxon>
        <taxon>Haptista</taxon>
        <taxon>Haptophyta</taxon>
        <taxon>Prymnesiophyceae</taxon>
        <taxon>Prymnesiales</taxon>
        <taxon>Prymnesiaceae</taxon>
        <taxon>Prymnesium</taxon>
    </lineage>
</organism>